<keyword evidence="1" id="KW-0732">Signal</keyword>
<evidence type="ECO:0000256" key="1">
    <source>
        <dbReference type="SAM" id="SignalP"/>
    </source>
</evidence>
<proteinExistence type="predicted"/>
<dbReference type="Proteomes" id="UP000055024">
    <property type="component" value="Unassembled WGS sequence"/>
</dbReference>
<keyword evidence="3" id="KW-1185">Reference proteome</keyword>
<sequence>MENKMKSWLLCFIVFIINMRSWAASVFSVSISFTAVSPEMTLFYVNSKQIPRSRMIKLEQKDINIAHQHTNQHTDKTGAAGKLNKPNLNAIRLHAAKILNHEKQEPFLTAVKLLPSLRHSTENEIHVAFS</sequence>
<dbReference type="EMBL" id="JYDP01000003">
    <property type="protein sequence ID" value="KRZ18472.1"/>
    <property type="molecule type" value="Genomic_DNA"/>
</dbReference>
<comment type="caution">
    <text evidence="2">The sequence shown here is derived from an EMBL/GenBank/DDBJ whole genome shotgun (WGS) entry which is preliminary data.</text>
</comment>
<dbReference type="AlphaFoldDB" id="A0A0V1I6M1"/>
<gene>
    <name evidence="2" type="ORF">T11_11214</name>
</gene>
<evidence type="ECO:0000313" key="2">
    <source>
        <dbReference type="EMBL" id="KRZ18472.1"/>
    </source>
</evidence>
<organism evidence="2 3">
    <name type="scientific">Trichinella zimbabwensis</name>
    <dbReference type="NCBI Taxonomy" id="268475"/>
    <lineage>
        <taxon>Eukaryota</taxon>
        <taxon>Metazoa</taxon>
        <taxon>Ecdysozoa</taxon>
        <taxon>Nematoda</taxon>
        <taxon>Enoplea</taxon>
        <taxon>Dorylaimia</taxon>
        <taxon>Trichinellida</taxon>
        <taxon>Trichinellidae</taxon>
        <taxon>Trichinella</taxon>
    </lineage>
</organism>
<feature type="chain" id="PRO_5006879723" evidence="1">
    <location>
        <begin position="24"/>
        <end position="130"/>
    </location>
</feature>
<evidence type="ECO:0000313" key="3">
    <source>
        <dbReference type="Proteomes" id="UP000055024"/>
    </source>
</evidence>
<accession>A0A0V1I6M1</accession>
<reference evidence="2 3" key="1">
    <citation type="submission" date="2015-01" db="EMBL/GenBank/DDBJ databases">
        <title>Evolution of Trichinella species and genotypes.</title>
        <authorList>
            <person name="Korhonen P.K."/>
            <person name="Edoardo P."/>
            <person name="Giuseppe L.R."/>
            <person name="Gasser R.B."/>
        </authorList>
    </citation>
    <scope>NUCLEOTIDE SEQUENCE [LARGE SCALE GENOMIC DNA]</scope>
    <source>
        <strain evidence="2">ISS1029</strain>
    </source>
</reference>
<feature type="signal peptide" evidence="1">
    <location>
        <begin position="1"/>
        <end position="23"/>
    </location>
</feature>
<protein>
    <submittedName>
        <fullName evidence="2">Uncharacterized protein</fullName>
    </submittedName>
</protein>
<name>A0A0V1I6M1_9BILA</name>